<sequence>MKRQRWTAGAVVRIPLSNGKFGFGVLLKQPMVAFLNFSGETEAFEGKVSDDHILFKADIDAYIIAKGHWLKTSKADLNNFDSSEPIRYMYDVIGDSYSLYNGSWIDTFYRKPCTKTQALIYERFEIWTLWEITERLEKALANTIE</sequence>
<dbReference type="EMBL" id="FMWG01000003">
    <property type="protein sequence ID" value="SCZ57250.1"/>
    <property type="molecule type" value="Genomic_DNA"/>
</dbReference>
<accession>A0A1G5Q714</accession>
<reference evidence="1 2" key="1">
    <citation type="submission" date="2016-10" db="EMBL/GenBank/DDBJ databases">
        <authorList>
            <person name="de Groot N.N."/>
        </authorList>
    </citation>
    <scope>NUCLEOTIDE SEQUENCE [LARGE SCALE GENOMIC DNA]</scope>
    <source>
        <strain evidence="1 2">U95</strain>
    </source>
</reference>
<gene>
    <name evidence="1" type="ORF">SAMN04488118_10350</name>
</gene>
<dbReference type="AlphaFoldDB" id="A0A1G5Q714"/>
<evidence type="ECO:0000313" key="1">
    <source>
        <dbReference type="EMBL" id="SCZ57250.1"/>
    </source>
</evidence>
<keyword evidence="2" id="KW-1185">Reference proteome</keyword>
<organism evidence="1 2">
    <name type="scientific">Epibacterium ulvae</name>
    <dbReference type="NCBI Taxonomy" id="1156985"/>
    <lineage>
        <taxon>Bacteria</taxon>
        <taxon>Pseudomonadati</taxon>
        <taxon>Pseudomonadota</taxon>
        <taxon>Alphaproteobacteria</taxon>
        <taxon>Rhodobacterales</taxon>
        <taxon>Roseobacteraceae</taxon>
        <taxon>Epibacterium</taxon>
    </lineage>
</organism>
<dbReference type="OrthoDB" id="3523981at2"/>
<evidence type="ECO:0000313" key="2">
    <source>
        <dbReference type="Proteomes" id="UP000198767"/>
    </source>
</evidence>
<protein>
    <submittedName>
        <fullName evidence="1">Immunity protein 26</fullName>
    </submittedName>
</protein>
<dbReference type="RefSeq" id="WP_090217041.1">
    <property type="nucleotide sequence ID" value="NZ_FMWG01000003.1"/>
</dbReference>
<dbReference type="Proteomes" id="UP000198767">
    <property type="component" value="Unassembled WGS sequence"/>
</dbReference>
<name>A0A1G5Q714_9RHOB</name>
<proteinExistence type="predicted"/>